<organism evidence="2 3">
    <name type="scientific">Ficus carica</name>
    <name type="common">Common fig</name>
    <dbReference type="NCBI Taxonomy" id="3494"/>
    <lineage>
        <taxon>Eukaryota</taxon>
        <taxon>Viridiplantae</taxon>
        <taxon>Streptophyta</taxon>
        <taxon>Embryophyta</taxon>
        <taxon>Tracheophyta</taxon>
        <taxon>Spermatophyta</taxon>
        <taxon>Magnoliopsida</taxon>
        <taxon>eudicotyledons</taxon>
        <taxon>Gunneridae</taxon>
        <taxon>Pentapetalae</taxon>
        <taxon>rosids</taxon>
        <taxon>fabids</taxon>
        <taxon>Rosales</taxon>
        <taxon>Moraceae</taxon>
        <taxon>Ficeae</taxon>
        <taxon>Ficus</taxon>
    </lineage>
</organism>
<evidence type="ECO:0000313" key="2">
    <source>
        <dbReference type="EMBL" id="GMN26216.1"/>
    </source>
</evidence>
<dbReference type="EMBL" id="BTGU01001605">
    <property type="protein sequence ID" value="GMN26216.1"/>
    <property type="molecule type" value="Genomic_DNA"/>
</dbReference>
<gene>
    <name evidence="1" type="ORF">TIFTF001_040816</name>
    <name evidence="2" type="ORF">TIFTF001_040821</name>
</gene>
<evidence type="ECO:0000313" key="1">
    <source>
        <dbReference type="EMBL" id="GMN26201.1"/>
    </source>
</evidence>
<dbReference type="EMBL" id="BTGU01001604">
    <property type="protein sequence ID" value="GMN26201.1"/>
    <property type="molecule type" value="Genomic_DNA"/>
</dbReference>
<sequence length="101" mass="11635">MPGWFGDNTLWPCGRFWCIFGTLEVPHRLDYFAGTERYWAEGSVVCQEFQVDCMKMVTVGKFEGGARKIGRKLEAIKLGQLNLSEIELFRCVDDLQDDIHD</sequence>
<proteinExistence type="predicted"/>
<dbReference type="Proteomes" id="UP001187192">
    <property type="component" value="Unassembled WGS sequence"/>
</dbReference>
<dbReference type="AlphaFoldDB" id="A0AA88CQP3"/>
<protein>
    <submittedName>
        <fullName evidence="2">Uncharacterized protein</fullName>
    </submittedName>
</protein>
<reference evidence="2" key="1">
    <citation type="submission" date="2023-07" db="EMBL/GenBank/DDBJ databases">
        <title>draft genome sequence of fig (Ficus carica).</title>
        <authorList>
            <person name="Takahashi T."/>
            <person name="Nishimura K."/>
        </authorList>
    </citation>
    <scope>NUCLEOTIDE SEQUENCE</scope>
</reference>
<accession>A0AA88CQP3</accession>
<name>A0AA88CQP3_FICCA</name>
<evidence type="ECO:0000313" key="3">
    <source>
        <dbReference type="Proteomes" id="UP001187192"/>
    </source>
</evidence>
<comment type="caution">
    <text evidence="2">The sequence shown here is derived from an EMBL/GenBank/DDBJ whole genome shotgun (WGS) entry which is preliminary data.</text>
</comment>
<keyword evidence="3" id="KW-1185">Reference proteome</keyword>